<reference evidence="2 4" key="2">
    <citation type="journal article" date="2013" name="Nature">
        <title>Insights into bilaterian evolution from three spiralian genomes.</title>
        <authorList>
            <person name="Simakov O."/>
            <person name="Marletaz F."/>
            <person name="Cho S.J."/>
            <person name="Edsinger-Gonzales E."/>
            <person name="Havlak P."/>
            <person name="Hellsten U."/>
            <person name="Kuo D.H."/>
            <person name="Larsson T."/>
            <person name="Lv J."/>
            <person name="Arendt D."/>
            <person name="Savage R."/>
            <person name="Osoegawa K."/>
            <person name="de Jong P."/>
            <person name="Grimwood J."/>
            <person name="Chapman J.A."/>
            <person name="Shapiro H."/>
            <person name="Aerts A."/>
            <person name="Otillar R.P."/>
            <person name="Terry A.Y."/>
            <person name="Boore J.L."/>
            <person name="Grigoriev I.V."/>
            <person name="Lindberg D.R."/>
            <person name="Seaver E.C."/>
            <person name="Weisblat D.A."/>
            <person name="Putnam N.H."/>
            <person name="Rokhsar D.S."/>
        </authorList>
    </citation>
    <scope>NUCLEOTIDE SEQUENCE</scope>
    <source>
        <strain evidence="2 4">I ESC-2004</strain>
    </source>
</reference>
<keyword evidence="1" id="KW-0812">Transmembrane</keyword>
<dbReference type="EMBL" id="AMQN01004000">
    <property type="status" value="NOT_ANNOTATED_CDS"/>
    <property type="molecule type" value="Genomic_DNA"/>
</dbReference>
<dbReference type="HOGENOM" id="CLU_067922_0_0_1"/>
<keyword evidence="4" id="KW-1185">Reference proteome</keyword>
<gene>
    <name evidence="2" type="ORF">CAPTEDRAFT_217880</name>
</gene>
<feature type="transmembrane region" description="Helical" evidence="1">
    <location>
        <begin position="90"/>
        <end position="111"/>
    </location>
</feature>
<dbReference type="SUPFAM" id="SSF49842">
    <property type="entry name" value="TNF-like"/>
    <property type="match status" value="1"/>
</dbReference>
<organism evidence="2">
    <name type="scientific">Capitella teleta</name>
    <name type="common">Polychaete worm</name>
    <dbReference type="NCBI Taxonomy" id="283909"/>
    <lineage>
        <taxon>Eukaryota</taxon>
        <taxon>Metazoa</taxon>
        <taxon>Spiralia</taxon>
        <taxon>Lophotrochozoa</taxon>
        <taxon>Annelida</taxon>
        <taxon>Polychaeta</taxon>
        <taxon>Sedentaria</taxon>
        <taxon>Scolecida</taxon>
        <taxon>Capitellidae</taxon>
        <taxon>Capitella</taxon>
    </lineage>
</organism>
<evidence type="ECO:0000313" key="4">
    <source>
        <dbReference type="Proteomes" id="UP000014760"/>
    </source>
</evidence>
<keyword evidence="1" id="KW-0472">Membrane</keyword>
<dbReference type="EnsemblMetazoa" id="CapteT217880">
    <property type="protein sequence ID" value="CapteP217880"/>
    <property type="gene ID" value="CapteG217880"/>
</dbReference>
<evidence type="ECO:0000313" key="3">
    <source>
        <dbReference type="EnsemblMetazoa" id="CapteP217880"/>
    </source>
</evidence>
<reference evidence="4" key="1">
    <citation type="submission" date="2012-12" db="EMBL/GenBank/DDBJ databases">
        <authorList>
            <person name="Hellsten U."/>
            <person name="Grimwood J."/>
            <person name="Chapman J.A."/>
            <person name="Shapiro H."/>
            <person name="Aerts A."/>
            <person name="Otillar R.P."/>
            <person name="Terry A.Y."/>
            <person name="Boore J.L."/>
            <person name="Simakov O."/>
            <person name="Marletaz F."/>
            <person name="Cho S.-J."/>
            <person name="Edsinger-Gonzales E."/>
            <person name="Havlak P."/>
            <person name="Kuo D.-H."/>
            <person name="Larsson T."/>
            <person name="Lv J."/>
            <person name="Arendt D."/>
            <person name="Savage R."/>
            <person name="Osoegawa K."/>
            <person name="de Jong P."/>
            <person name="Lindberg D.R."/>
            <person name="Seaver E.C."/>
            <person name="Weisblat D.A."/>
            <person name="Putnam N.H."/>
            <person name="Grigoriev I.V."/>
            <person name="Rokhsar D.S."/>
        </authorList>
    </citation>
    <scope>NUCLEOTIDE SEQUENCE</scope>
    <source>
        <strain evidence="4">I ESC-2004</strain>
    </source>
</reference>
<dbReference type="EMBL" id="KB292365">
    <property type="protein sequence ID" value="ELU17735.1"/>
    <property type="molecule type" value="Genomic_DNA"/>
</dbReference>
<reference evidence="3" key="3">
    <citation type="submission" date="2015-06" db="UniProtKB">
        <authorList>
            <consortium name="EnsemblMetazoa"/>
        </authorList>
    </citation>
    <scope>IDENTIFICATION</scope>
</reference>
<sequence length="351" mass="40029">MPGYKIWINTTEVKRPCQRHHLYHHHSINILRISKLGNETKKFESFSFETGHAVISRHCHAYKKSNTVSEHSNRSTTLLGTDNQRNQRIYIIRMLLIMLNLIVTLAAANLAPESFSLILKSDCDPHCTPCNQLQENLSSYFDHNGDGVCCVKTPEDILRLIDVQIARQGVIPATEQRPYVSFHAVLSLGHRENTLYTTDILASEWTLHRDTSFCHSQPQDFCLSFNSRDNDTLTLPFTGQYTINCRLAWRSSNTDVRQHSLRIARSAKGSPYKEFLAADEVTSTACFDGESMCAQARVHTTVSLNRGDRLLVIASRRDLLIEKDELSFFEVSAKEPDVVPHNRRHSSRFVD</sequence>
<protein>
    <submittedName>
        <fullName evidence="2 3">Uncharacterized protein</fullName>
    </submittedName>
</protein>
<accession>R7VLN1</accession>
<name>R7VLN1_CAPTE</name>
<keyword evidence="1" id="KW-1133">Transmembrane helix</keyword>
<evidence type="ECO:0000313" key="2">
    <source>
        <dbReference type="EMBL" id="ELU17735.1"/>
    </source>
</evidence>
<dbReference type="InterPro" id="IPR008983">
    <property type="entry name" value="Tumour_necrosis_fac-like_dom"/>
</dbReference>
<evidence type="ECO:0000256" key="1">
    <source>
        <dbReference type="SAM" id="Phobius"/>
    </source>
</evidence>
<proteinExistence type="predicted"/>
<dbReference type="AlphaFoldDB" id="R7VLN1"/>
<dbReference type="Proteomes" id="UP000014760">
    <property type="component" value="Unassembled WGS sequence"/>
</dbReference>